<comment type="similarity">
    <text evidence="2 11">Belongs to the KRR1 family.</text>
</comment>
<name>A0A2T9Z730_9FUNG</name>
<evidence type="ECO:0000256" key="10">
    <source>
        <dbReference type="ARBA" id="ARBA00025908"/>
    </source>
</evidence>
<dbReference type="AlphaFoldDB" id="A0A2T9Z730"/>
<sequence length="318" mass="36914">MSAVETQENQEDINDEIQEVDKWEIPEFKKGDMKDPLLEESSFATLFPKYRERYLREVWPHVTKVLEKYGIACVLDLVEGSMTVKTTRKTWDPYIILKSRDLIKLLARSVPFEQAIKILDDDKMCDVIKILGMVRNREKFVKRRSRLIGPNGNTLKAIELLTECYVMVQGGTVSVIGSIAGIKEVRKIVSDCMNNIHPIYNIKELMIKNELRKDPKLKNESWDRFLPNFKKRNVQSKKPKKIGKKQKDRALFPPAPQPSKIDLQLESGEYFLKPEEHQIEDLKRKFKSQGEKIASKKQKSSSNKSSNNSQTFFESNTF</sequence>
<dbReference type="InterPro" id="IPR048549">
    <property type="entry name" value="KRR1-like_KH2_euk"/>
</dbReference>
<organism evidence="14 15">
    <name type="scientific">Smittium megazygosporum</name>
    <dbReference type="NCBI Taxonomy" id="133381"/>
    <lineage>
        <taxon>Eukaryota</taxon>
        <taxon>Fungi</taxon>
        <taxon>Fungi incertae sedis</taxon>
        <taxon>Zoopagomycota</taxon>
        <taxon>Kickxellomycotina</taxon>
        <taxon>Harpellomycetes</taxon>
        <taxon>Harpellales</taxon>
        <taxon>Legeriomycetaceae</taxon>
        <taxon>Smittium</taxon>
    </lineage>
</organism>
<dbReference type="FunFam" id="3.30.1370.10:FF:000011">
    <property type="entry name" value="KRR1 small subunit processome component"/>
    <property type="match status" value="1"/>
</dbReference>
<dbReference type="OrthoDB" id="441223at2759"/>
<keyword evidence="8 11" id="KW-0687">Ribonucleoprotein</keyword>
<dbReference type="SUPFAM" id="SSF54791">
    <property type="entry name" value="Eukaryotic type KH-domain (KH-domain type I)"/>
    <property type="match status" value="1"/>
</dbReference>
<dbReference type="Pfam" id="PF17903">
    <property type="entry name" value="KH_KRR1_1st"/>
    <property type="match status" value="1"/>
</dbReference>
<feature type="domain" description="K Homology" evidence="13">
    <location>
        <begin position="122"/>
        <end position="194"/>
    </location>
</feature>
<evidence type="ECO:0000256" key="11">
    <source>
        <dbReference type="PIRNR" id="PIRNR006515"/>
    </source>
</evidence>
<evidence type="ECO:0000313" key="15">
    <source>
        <dbReference type="Proteomes" id="UP000245609"/>
    </source>
</evidence>
<evidence type="ECO:0000256" key="7">
    <source>
        <dbReference type="ARBA" id="ARBA00023242"/>
    </source>
</evidence>
<dbReference type="PANTHER" id="PTHR12581:SF0">
    <property type="entry name" value="KRR1 SMALL SUBUNIT PROCESSOME COMPONENT HOMOLOG"/>
    <property type="match status" value="1"/>
</dbReference>
<feature type="region of interest" description="Disordered" evidence="12">
    <location>
        <begin position="234"/>
        <end position="261"/>
    </location>
</feature>
<accession>A0A2T9Z730</accession>
<proteinExistence type="inferred from homology"/>
<dbReference type="EMBL" id="MBFS01002024">
    <property type="protein sequence ID" value="PVV00403.1"/>
    <property type="molecule type" value="Genomic_DNA"/>
</dbReference>
<comment type="subcellular location">
    <subcellularLocation>
        <location evidence="1 11">Nucleus</location>
        <location evidence="1 11">Nucleolus</location>
    </subcellularLocation>
</comment>
<dbReference type="FunFam" id="3.30.1370.10:FF:000014">
    <property type="entry name" value="KRR1 small subunit processome component"/>
    <property type="match status" value="1"/>
</dbReference>
<evidence type="ECO:0000256" key="2">
    <source>
        <dbReference type="ARBA" id="ARBA00009344"/>
    </source>
</evidence>
<dbReference type="STRING" id="133381.A0A2T9Z730"/>
<dbReference type="GO" id="GO:0032040">
    <property type="term" value="C:small-subunit processome"/>
    <property type="evidence" value="ECO:0007669"/>
    <property type="project" value="TreeGrafter"/>
</dbReference>
<dbReference type="Gene3D" id="3.30.1370.10">
    <property type="entry name" value="K Homology domain, type 1"/>
    <property type="match status" value="2"/>
</dbReference>
<comment type="function">
    <text evidence="9">Required for 40S ribosome biogenesis. Involved in nucleolar processing of pre-18S ribosomal RNA and ribosome assembly. Essential for vegetative growth.</text>
</comment>
<feature type="compositionally biased region" description="Low complexity" evidence="12">
    <location>
        <begin position="300"/>
        <end position="310"/>
    </location>
</feature>
<dbReference type="Proteomes" id="UP000245609">
    <property type="component" value="Unassembled WGS sequence"/>
</dbReference>
<feature type="region of interest" description="Disordered" evidence="12">
    <location>
        <begin position="281"/>
        <end position="318"/>
    </location>
</feature>
<evidence type="ECO:0000256" key="5">
    <source>
        <dbReference type="ARBA" id="ARBA00022552"/>
    </source>
</evidence>
<dbReference type="CDD" id="cd22393">
    <property type="entry name" value="KH-I_KRR1_rpt1"/>
    <property type="match status" value="1"/>
</dbReference>
<feature type="compositionally biased region" description="Basic and acidic residues" evidence="12">
    <location>
        <begin position="281"/>
        <end position="294"/>
    </location>
</feature>
<evidence type="ECO:0000256" key="1">
    <source>
        <dbReference type="ARBA" id="ARBA00004604"/>
    </source>
</evidence>
<dbReference type="InterPro" id="IPR036612">
    <property type="entry name" value="KH_dom_type_1_sf"/>
</dbReference>
<reference evidence="14 15" key="1">
    <citation type="journal article" date="2018" name="MBio">
        <title>Comparative Genomics Reveals the Core Gene Toolbox for the Fungus-Insect Symbiosis.</title>
        <authorList>
            <person name="Wang Y."/>
            <person name="Stata M."/>
            <person name="Wang W."/>
            <person name="Stajich J.E."/>
            <person name="White M.M."/>
            <person name="Moncalvo J.M."/>
        </authorList>
    </citation>
    <scope>NUCLEOTIDE SEQUENCE [LARGE SCALE GENOMIC DNA]</scope>
    <source>
        <strain evidence="14 15">SC-DP-2</strain>
    </source>
</reference>
<dbReference type="Pfam" id="PF21800">
    <property type="entry name" value="KH_KRR1_2nd"/>
    <property type="match status" value="1"/>
</dbReference>
<gene>
    <name evidence="14" type="ORF">BB560_005216</name>
</gene>
<dbReference type="PIRSF" id="PIRSF006515">
    <property type="entry name" value="KRR1"/>
    <property type="match status" value="1"/>
</dbReference>
<evidence type="ECO:0000259" key="13">
    <source>
        <dbReference type="SMART" id="SM00322"/>
    </source>
</evidence>
<feature type="compositionally biased region" description="Basic residues" evidence="12">
    <location>
        <begin position="234"/>
        <end position="247"/>
    </location>
</feature>
<protein>
    <recommendedName>
        <fullName evidence="3 11">KRR1 small subunit processome component</fullName>
    </recommendedName>
    <alternativeName>
        <fullName evidence="11">KRR-R motif-containing protein 1</fullName>
    </alternativeName>
</protein>
<comment type="caution">
    <text evidence="14">The sequence shown here is derived from an EMBL/GenBank/DDBJ whole genome shotgun (WGS) entry which is preliminary data.</text>
</comment>
<comment type="subunit">
    <text evidence="10">Component of the ribosomal small subunit (SSU) processome composed of at least 40 protein subunits and snoRNA U3. Interacts with snoRNA U3. Interacts with MPP10, KRI1 and with ribosomal proteins RPS1A, RPS4A, RPS4B, RPS8A, RPS8B, RPS11A, RPS11B, RPS13, RPS24, RPS25, RPL4A, RPL7B, RPL8, RPL23, RPL25 and RPL28.</text>
</comment>
<keyword evidence="5 11" id="KW-0698">rRNA processing</keyword>
<dbReference type="InterPro" id="IPR024166">
    <property type="entry name" value="rRNA_assembly_KRR1"/>
</dbReference>
<dbReference type="InterPro" id="IPR048548">
    <property type="entry name" value="KRR1-like_KH2"/>
</dbReference>
<evidence type="ECO:0000256" key="4">
    <source>
        <dbReference type="ARBA" id="ARBA00022517"/>
    </source>
</evidence>
<dbReference type="GO" id="GO:0006364">
    <property type="term" value="P:rRNA processing"/>
    <property type="evidence" value="ECO:0007669"/>
    <property type="project" value="UniProtKB-KW"/>
</dbReference>
<keyword evidence="6 11" id="KW-0694">RNA-binding</keyword>
<dbReference type="InterPro" id="IPR004087">
    <property type="entry name" value="KH_dom"/>
</dbReference>
<evidence type="ECO:0000256" key="8">
    <source>
        <dbReference type="ARBA" id="ARBA00023274"/>
    </source>
</evidence>
<evidence type="ECO:0000256" key="9">
    <source>
        <dbReference type="ARBA" id="ARBA00024668"/>
    </source>
</evidence>
<evidence type="ECO:0000256" key="3">
    <source>
        <dbReference type="ARBA" id="ARBA00017405"/>
    </source>
</evidence>
<dbReference type="InterPro" id="IPR048550">
    <property type="entry name" value="KRR1-like_KH1_euk"/>
</dbReference>
<dbReference type="SMART" id="SM00322">
    <property type="entry name" value="KH"/>
    <property type="match status" value="1"/>
</dbReference>
<dbReference type="InterPro" id="IPR041174">
    <property type="entry name" value="KRR1-like_KH1"/>
</dbReference>
<evidence type="ECO:0000256" key="12">
    <source>
        <dbReference type="SAM" id="MobiDB-lite"/>
    </source>
</evidence>
<dbReference type="GO" id="GO:0003723">
    <property type="term" value="F:RNA binding"/>
    <property type="evidence" value="ECO:0007669"/>
    <property type="project" value="UniProtKB-KW"/>
</dbReference>
<keyword evidence="7 11" id="KW-0539">Nucleus</keyword>
<evidence type="ECO:0000313" key="14">
    <source>
        <dbReference type="EMBL" id="PVV00403.1"/>
    </source>
</evidence>
<keyword evidence="4 11" id="KW-0690">Ribosome biogenesis</keyword>
<dbReference type="CDD" id="cd22394">
    <property type="entry name" value="KH-I_KRR1_rpt2"/>
    <property type="match status" value="1"/>
</dbReference>
<dbReference type="PANTHER" id="PTHR12581">
    <property type="entry name" value="HIV-1 REV BINDING PROTEIN 2, 3"/>
    <property type="match status" value="1"/>
</dbReference>
<keyword evidence="15" id="KW-1185">Reference proteome</keyword>
<evidence type="ECO:0000256" key="6">
    <source>
        <dbReference type="ARBA" id="ARBA00022884"/>
    </source>
</evidence>